<dbReference type="EMBL" id="CP154795">
    <property type="protein sequence ID" value="XAN09483.1"/>
    <property type="molecule type" value="Genomic_DNA"/>
</dbReference>
<evidence type="ECO:0000256" key="2">
    <source>
        <dbReference type="ARBA" id="ARBA00022679"/>
    </source>
</evidence>
<dbReference type="HAMAP" id="MF_01813">
    <property type="entry name" value="MenG_UbiE_methyltr"/>
    <property type="match status" value="1"/>
</dbReference>
<keyword evidence="6" id="KW-1185">Reference proteome</keyword>
<keyword evidence="1 4" id="KW-0489">Methyltransferase</keyword>
<keyword evidence="4" id="KW-0474">Menaquinone biosynthesis</keyword>
<dbReference type="GO" id="GO:0032259">
    <property type="term" value="P:methylation"/>
    <property type="evidence" value="ECO:0007669"/>
    <property type="project" value="UniProtKB-KW"/>
</dbReference>
<reference evidence="5 6" key="1">
    <citation type="submission" date="2024-04" db="EMBL/GenBank/DDBJ databases">
        <title>Isolation of an actinomycete strain from pig manure.</title>
        <authorList>
            <person name="Gong T."/>
            <person name="Yu Z."/>
            <person name="An M."/>
            <person name="Wei C."/>
            <person name="Yang W."/>
            <person name="Liu L."/>
        </authorList>
    </citation>
    <scope>NUCLEOTIDE SEQUENCE [LARGE SCALE GENOMIC DNA]</scope>
    <source>
        <strain evidence="5 6">ZF39</strain>
    </source>
</reference>
<dbReference type="Proteomes" id="UP001442841">
    <property type="component" value="Chromosome"/>
</dbReference>
<evidence type="ECO:0000256" key="1">
    <source>
        <dbReference type="ARBA" id="ARBA00022603"/>
    </source>
</evidence>
<dbReference type="SUPFAM" id="SSF53335">
    <property type="entry name" value="S-adenosyl-L-methionine-dependent methyltransferases"/>
    <property type="match status" value="1"/>
</dbReference>
<organism evidence="5 6">
    <name type="scientific">Ammonicoccus fulvus</name>
    <dbReference type="NCBI Taxonomy" id="3138240"/>
    <lineage>
        <taxon>Bacteria</taxon>
        <taxon>Bacillati</taxon>
        <taxon>Actinomycetota</taxon>
        <taxon>Actinomycetes</taxon>
        <taxon>Propionibacteriales</taxon>
        <taxon>Propionibacteriaceae</taxon>
        <taxon>Ammonicoccus</taxon>
    </lineage>
</organism>
<comment type="catalytic activity">
    <reaction evidence="4">
        <text>a 2-demethylmenaquinol + S-adenosyl-L-methionine = a menaquinol + S-adenosyl-L-homocysteine + H(+)</text>
        <dbReference type="Rhea" id="RHEA:42640"/>
        <dbReference type="Rhea" id="RHEA-COMP:9539"/>
        <dbReference type="Rhea" id="RHEA-COMP:9563"/>
        <dbReference type="ChEBI" id="CHEBI:15378"/>
        <dbReference type="ChEBI" id="CHEBI:18151"/>
        <dbReference type="ChEBI" id="CHEBI:55437"/>
        <dbReference type="ChEBI" id="CHEBI:57856"/>
        <dbReference type="ChEBI" id="CHEBI:59789"/>
        <dbReference type="EC" id="2.1.1.163"/>
    </reaction>
</comment>
<dbReference type="Pfam" id="PF01209">
    <property type="entry name" value="Ubie_methyltran"/>
    <property type="match status" value="1"/>
</dbReference>
<dbReference type="InterPro" id="IPR004033">
    <property type="entry name" value="UbiE/COQ5_MeTrFase"/>
</dbReference>
<dbReference type="Gene3D" id="3.40.50.150">
    <property type="entry name" value="Vaccinia Virus protein VP39"/>
    <property type="match status" value="1"/>
</dbReference>
<dbReference type="InterPro" id="IPR023576">
    <property type="entry name" value="UbiE/COQ5_MeTrFase_CS"/>
</dbReference>
<evidence type="ECO:0000313" key="6">
    <source>
        <dbReference type="Proteomes" id="UP001442841"/>
    </source>
</evidence>
<feature type="binding site" evidence="4">
    <location>
        <position position="104"/>
    </location>
    <ligand>
        <name>S-adenosyl-L-methionine</name>
        <dbReference type="ChEBI" id="CHEBI:59789"/>
    </ligand>
</feature>
<evidence type="ECO:0000313" key="5">
    <source>
        <dbReference type="EMBL" id="XAN09483.1"/>
    </source>
</evidence>
<keyword evidence="2 4" id="KW-0808">Transferase</keyword>
<comment type="similarity">
    <text evidence="4">Belongs to the class I-like SAM-binding methyltransferase superfamily. MenG/UbiE family.</text>
</comment>
<accession>A0ABZ3FXI5</accession>
<dbReference type="NCBIfam" id="TIGR01934">
    <property type="entry name" value="MenG_MenH_UbiE"/>
    <property type="match status" value="1"/>
</dbReference>
<feature type="binding site" evidence="4">
    <location>
        <position position="65"/>
    </location>
    <ligand>
        <name>S-adenosyl-L-methionine</name>
        <dbReference type="ChEBI" id="CHEBI:59789"/>
    </ligand>
</feature>
<proteinExistence type="inferred from homology"/>
<evidence type="ECO:0000256" key="4">
    <source>
        <dbReference type="HAMAP-Rule" id="MF_01813"/>
    </source>
</evidence>
<gene>
    <name evidence="4" type="primary">menG</name>
    <name evidence="5" type="ORF">AADG42_17030</name>
</gene>
<evidence type="ECO:0000256" key="3">
    <source>
        <dbReference type="ARBA" id="ARBA00022691"/>
    </source>
</evidence>
<comment type="function">
    <text evidence="4">Methyltransferase required for the conversion of demethylmenaquinol (DMKH2) to menaquinol (MKH2).</text>
</comment>
<dbReference type="EC" id="2.1.1.163" evidence="4"/>
<sequence length="214" mass="23089">MFDGVAERYDLMNDVMTAGQMRRWRRAVFEAVDPQPGQRILDLAAGTGTSSRPFADAGALVIPCDLSLGMLRVGKERQPDLPFVAGDALALPFADGAFDAVTISYGLRNVERTGDALAEMRRVTRPGGRVVICEVSTPTNSLFSKVYKDHLLGVLPMLGKVASSNPSAYAYLAESMATWPDQQTLADLMAAAGWREVAWKNLFGGTVAIHRGLA</sequence>
<protein>
    <recommendedName>
        <fullName evidence="4">Demethylmenaquinone methyltransferase</fullName>
        <ecNumber evidence="4">2.1.1.163</ecNumber>
    </recommendedName>
</protein>
<dbReference type="PANTHER" id="PTHR43591:SF24">
    <property type="entry name" value="2-METHOXY-6-POLYPRENYL-1,4-BENZOQUINOL METHYLASE, MITOCHONDRIAL"/>
    <property type="match status" value="1"/>
</dbReference>
<comment type="pathway">
    <text evidence="4">Quinol/quinone metabolism; menaquinone biosynthesis; menaquinol from 1,4-dihydroxy-2-naphthoate: step 2/2.</text>
</comment>
<feature type="binding site" evidence="4">
    <location>
        <position position="47"/>
    </location>
    <ligand>
        <name>S-adenosyl-L-methionine</name>
        <dbReference type="ChEBI" id="CHEBI:59789"/>
    </ligand>
</feature>
<keyword evidence="3 4" id="KW-0949">S-adenosyl-L-methionine</keyword>
<name>A0ABZ3FXI5_9ACTN</name>
<feature type="binding site" evidence="4">
    <location>
        <begin position="87"/>
        <end position="88"/>
    </location>
    <ligand>
        <name>S-adenosyl-L-methionine</name>
        <dbReference type="ChEBI" id="CHEBI:59789"/>
    </ligand>
</feature>
<dbReference type="PROSITE" id="PS01184">
    <property type="entry name" value="UBIE_2"/>
    <property type="match status" value="1"/>
</dbReference>
<dbReference type="PANTHER" id="PTHR43591">
    <property type="entry name" value="METHYLTRANSFERASE"/>
    <property type="match status" value="1"/>
</dbReference>
<dbReference type="PROSITE" id="PS51608">
    <property type="entry name" value="SAM_MT_UBIE"/>
    <property type="match status" value="1"/>
</dbReference>
<dbReference type="GO" id="GO:0043770">
    <property type="term" value="F:demethylmenaquinone methyltransferase activity"/>
    <property type="evidence" value="ECO:0007669"/>
    <property type="project" value="UniProtKB-EC"/>
</dbReference>
<dbReference type="NCBIfam" id="NF001241">
    <property type="entry name" value="PRK00216.1-2"/>
    <property type="match status" value="1"/>
</dbReference>
<dbReference type="InterPro" id="IPR029063">
    <property type="entry name" value="SAM-dependent_MTases_sf"/>
</dbReference>
<dbReference type="CDD" id="cd02440">
    <property type="entry name" value="AdoMet_MTases"/>
    <property type="match status" value="1"/>
</dbReference>